<reference evidence="3" key="1">
    <citation type="submission" date="2019-06" db="EMBL/GenBank/DDBJ databases">
        <authorList>
            <person name="Zheng W."/>
        </authorList>
    </citation>
    <scope>NUCLEOTIDE SEQUENCE</scope>
    <source>
        <strain evidence="3">QDHG01</strain>
    </source>
</reference>
<protein>
    <submittedName>
        <fullName evidence="3">Uncharacterized protein</fullName>
    </submittedName>
</protein>
<comment type="caution">
    <text evidence="3">The sequence shown here is derived from an EMBL/GenBank/DDBJ whole genome shotgun (WGS) entry which is preliminary data.</text>
</comment>
<accession>A0A8J8NAX1</accession>
<feature type="transmembrane region" description="Helical" evidence="2">
    <location>
        <begin position="59"/>
        <end position="81"/>
    </location>
</feature>
<evidence type="ECO:0000313" key="4">
    <source>
        <dbReference type="Proteomes" id="UP000785679"/>
    </source>
</evidence>
<organism evidence="3 4">
    <name type="scientific">Halteria grandinella</name>
    <dbReference type="NCBI Taxonomy" id="5974"/>
    <lineage>
        <taxon>Eukaryota</taxon>
        <taxon>Sar</taxon>
        <taxon>Alveolata</taxon>
        <taxon>Ciliophora</taxon>
        <taxon>Intramacronucleata</taxon>
        <taxon>Spirotrichea</taxon>
        <taxon>Stichotrichia</taxon>
        <taxon>Sporadotrichida</taxon>
        <taxon>Halteriidae</taxon>
        <taxon>Halteria</taxon>
    </lineage>
</organism>
<evidence type="ECO:0000256" key="1">
    <source>
        <dbReference type="SAM" id="MobiDB-lite"/>
    </source>
</evidence>
<gene>
    <name evidence="3" type="ORF">FGO68_gene11733</name>
</gene>
<evidence type="ECO:0000313" key="3">
    <source>
        <dbReference type="EMBL" id="TNV71632.1"/>
    </source>
</evidence>
<keyword evidence="2" id="KW-0812">Transmembrane</keyword>
<keyword evidence="4" id="KW-1185">Reference proteome</keyword>
<proteinExistence type="predicted"/>
<evidence type="ECO:0000256" key="2">
    <source>
        <dbReference type="SAM" id="Phobius"/>
    </source>
</evidence>
<sequence>MRHMKLKRYSPQQRQPIHNHTTRFKTQDHLFCHKHGGLFPRNQGCCDDDIVLADDSGQFLGLSFFVLFGHFLSILVAGFCGRCHRHINKRRPQTFNVFFDGRTYIKRRDARTQTSCCCNRLETGHTSSQHQNTGGGDCASSSHHHGEKSTVKRSCFDNRTVPQKVTLRGQNIHRLRTADALQKLQAQCGDLASIQCLEEFRCLIRRKTTDPQHAFRELTMSPKRGAATLFSSRACVPFRIIFLC</sequence>
<dbReference type="AlphaFoldDB" id="A0A8J8NAX1"/>
<name>A0A8J8NAX1_HALGN</name>
<keyword evidence="2" id="KW-1133">Transmembrane helix</keyword>
<feature type="region of interest" description="Disordered" evidence="1">
    <location>
        <begin position="124"/>
        <end position="151"/>
    </location>
</feature>
<dbReference type="EMBL" id="RRYP01029743">
    <property type="protein sequence ID" value="TNV71632.1"/>
    <property type="molecule type" value="Genomic_DNA"/>
</dbReference>
<keyword evidence="2" id="KW-0472">Membrane</keyword>
<dbReference type="Proteomes" id="UP000785679">
    <property type="component" value="Unassembled WGS sequence"/>
</dbReference>